<dbReference type="OrthoDB" id="2332122at2759"/>
<sequence>QTVKATTKILIETAIYPSEEEYKEAADEYLLEYQSECFESLSDKRWATYYKQNIAGPVSFLIFC</sequence>
<proteinExistence type="predicted"/>
<keyword evidence="2" id="KW-1185">Reference proteome</keyword>
<evidence type="ECO:0000313" key="2">
    <source>
        <dbReference type="Proteomes" id="UP000266673"/>
    </source>
</evidence>
<gene>
    <name evidence="1" type="ORF">C2G38_2215909</name>
</gene>
<evidence type="ECO:0000313" key="1">
    <source>
        <dbReference type="EMBL" id="RIB06921.1"/>
    </source>
</evidence>
<organism evidence="1 2">
    <name type="scientific">Gigaspora rosea</name>
    <dbReference type="NCBI Taxonomy" id="44941"/>
    <lineage>
        <taxon>Eukaryota</taxon>
        <taxon>Fungi</taxon>
        <taxon>Fungi incertae sedis</taxon>
        <taxon>Mucoromycota</taxon>
        <taxon>Glomeromycotina</taxon>
        <taxon>Glomeromycetes</taxon>
        <taxon>Diversisporales</taxon>
        <taxon>Gigasporaceae</taxon>
        <taxon>Gigaspora</taxon>
    </lineage>
</organism>
<name>A0A397UBB4_9GLOM</name>
<accession>A0A397UBB4</accession>
<comment type="caution">
    <text evidence="1">The sequence shown here is derived from an EMBL/GenBank/DDBJ whole genome shotgun (WGS) entry which is preliminary data.</text>
</comment>
<reference evidence="1 2" key="1">
    <citation type="submission" date="2018-06" db="EMBL/GenBank/DDBJ databases">
        <title>Comparative genomics reveals the genomic features of Rhizophagus irregularis, R. cerebriforme, R. diaphanum and Gigaspora rosea, and their symbiotic lifestyle signature.</title>
        <authorList>
            <person name="Morin E."/>
            <person name="San Clemente H."/>
            <person name="Chen E.C.H."/>
            <person name="De La Providencia I."/>
            <person name="Hainaut M."/>
            <person name="Kuo A."/>
            <person name="Kohler A."/>
            <person name="Murat C."/>
            <person name="Tang N."/>
            <person name="Roy S."/>
            <person name="Loubradou J."/>
            <person name="Henrissat B."/>
            <person name="Grigoriev I.V."/>
            <person name="Corradi N."/>
            <person name="Roux C."/>
            <person name="Martin F.M."/>
        </authorList>
    </citation>
    <scope>NUCLEOTIDE SEQUENCE [LARGE SCALE GENOMIC DNA]</scope>
    <source>
        <strain evidence="1 2">DAOM 194757</strain>
    </source>
</reference>
<dbReference type="Proteomes" id="UP000266673">
    <property type="component" value="Unassembled WGS sequence"/>
</dbReference>
<protein>
    <submittedName>
        <fullName evidence="1">Uncharacterized protein</fullName>
    </submittedName>
</protein>
<feature type="non-terminal residue" evidence="1">
    <location>
        <position position="1"/>
    </location>
</feature>
<dbReference type="AlphaFoldDB" id="A0A397UBB4"/>
<dbReference type="EMBL" id="QKWP01001742">
    <property type="protein sequence ID" value="RIB06921.1"/>
    <property type="molecule type" value="Genomic_DNA"/>
</dbReference>